<dbReference type="NCBIfam" id="TIGR00229">
    <property type="entry name" value="sensory_box"/>
    <property type="match status" value="1"/>
</dbReference>
<accession>A0A401XMY3</accession>
<keyword evidence="5" id="KW-0547">Nucleotide-binding</keyword>
<feature type="domain" description="PAS" evidence="12">
    <location>
        <begin position="148"/>
        <end position="225"/>
    </location>
</feature>
<dbReference type="InterPro" id="IPR013655">
    <property type="entry name" value="PAS_fold_3"/>
</dbReference>
<evidence type="ECO:0000313" key="14">
    <source>
        <dbReference type="EMBL" id="GCD78343.1"/>
    </source>
</evidence>
<dbReference type="InterPro" id="IPR011006">
    <property type="entry name" value="CheY-like_superfamily"/>
</dbReference>
<dbReference type="SMART" id="SM00388">
    <property type="entry name" value="HisKA"/>
    <property type="match status" value="1"/>
</dbReference>
<dbReference type="SMART" id="SM00086">
    <property type="entry name" value="PAC"/>
    <property type="match status" value="1"/>
</dbReference>
<protein>
    <recommendedName>
        <fullName evidence="2">histidine kinase</fullName>
        <ecNumber evidence="2">2.7.13.3</ecNumber>
    </recommendedName>
</protein>
<dbReference type="Pfam" id="PF08447">
    <property type="entry name" value="PAS_3"/>
    <property type="match status" value="1"/>
</dbReference>
<keyword evidence="4" id="KW-0808">Transferase</keyword>
<dbReference type="Gene3D" id="1.10.287.130">
    <property type="match status" value="1"/>
</dbReference>
<dbReference type="PANTHER" id="PTHR45339:SF1">
    <property type="entry name" value="HYBRID SIGNAL TRANSDUCTION HISTIDINE KINASE J"/>
    <property type="match status" value="1"/>
</dbReference>
<proteinExistence type="predicted"/>
<dbReference type="Pfam" id="PF02518">
    <property type="entry name" value="HATPase_c"/>
    <property type="match status" value="1"/>
</dbReference>
<feature type="modified residue" description="4-aspartylphosphate" evidence="9">
    <location>
        <position position="63"/>
    </location>
</feature>
<evidence type="ECO:0000256" key="2">
    <source>
        <dbReference type="ARBA" id="ARBA00012438"/>
    </source>
</evidence>
<dbReference type="Gene3D" id="3.30.565.10">
    <property type="entry name" value="Histidine kinase-like ATPase, C-terminal domain"/>
    <property type="match status" value="1"/>
</dbReference>
<dbReference type="GO" id="GO:0005524">
    <property type="term" value="F:ATP binding"/>
    <property type="evidence" value="ECO:0007669"/>
    <property type="project" value="UniProtKB-KW"/>
</dbReference>
<name>A0A401XMY3_9FLAO</name>
<dbReference type="Pfam" id="PF00072">
    <property type="entry name" value="Response_reg"/>
    <property type="match status" value="1"/>
</dbReference>
<evidence type="ECO:0000259" key="10">
    <source>
        <dbReference type="PROSITE" id="PS50109"/>
    </source>
</evidence>
<evidence type="ECO:0000256" key="7">
    <source>
        <dbReference type="ARBA" id="ARBA00022840"/>
    </source>
</evidence>
<dbReference type="CDD" id="cd00156">
    <property type="entry name" value="REC"/>
    <property type="match status" value="1"/>
</dbReference>
<dbReference type="FunFam" id="1.10.287.130:FF:000002">
    <property type="entry name" value="Two-component osmosensing histidine kinase"/>
    <property type="match status" value="1"/>
</dbReference>
<dbReference type="Pfam" id="PF00512">
    <property type="entry name" value="HisKA"/>
    <property type="match status" value="1"/>
</dbReference>
<dbReference type="PANTHER" id="PTHR45339">
    <property type="entry name" value="HYBRID SIGNAL TRANSDUCTION HISTIDINE KINASE J"/>
    <property type="match status" value="1"/>
</dbReference>
<keyword evidence="8" id="KW-0902">Two-component regulatory system</keyword>
<dbReference type="PROSITE" id="PS50110">
    <property type="entry name" value="RESPONSE_REGULATORY"/>
    <property type="match status" value="1"/>
</dbReference>
<dbReference type="PROSITE" id="PS50109">
    <property type="entry name" value="HIS_KIN"/>
    <property type="match status" value="1"/>
</dbReference>
<dbReference type="InterPro" id="IPR003594">
    <property type="entry name" value="HATPase_dom"/>
</dbReference>
<dbReference type="Gene3D" id="3.30.450.20">
    <property type="entry name" value="PAS domain"/>
    <property type="match status" value="1"/>
</dbReference>
<gene>
    <name evidence="14" type="ORF">JCM31826_18250</name>
</gene>
<feature type="domain" description="PAC" evidence="13">
    <location>
        <begin position="228"/>
        <end position="281"/>
    </location>
</feature>
<evidence type="ECO:0000256" key="1">
    <source>
        <dbReference type="ARBA" id="ARBA00000085"/>
    </source>
</evidence>
<dbReference type="InterPro" id="IPR000014">
    <property type="entry name" value="PAS"/>
</dbReference>
<dbReference type="InterPro" id="IPR003661">
    <property type="entry name" value="HisK_dim/P_dom"/>
</dbReference>
<dbReference type="SMART" id="SM00387">
    <property type="entry name" value="HATPase_c"/>
    <property type="match status" value="1"/>
</dbReference>
<dbReference type="InterPro" id="IPR000700">
    <property type="entry name" value="PAS-assoc_C"/>
</dbReference>
<dbReference type="InterPro" id="IPR035965">
    <property type="entry name" value="PAS-like_dom_sf"/>
</dbReference>
<dbReference type="InterPro" id="IPR005467">
    <property type="entry name" value="His_kinase_dom"/>
</dbReference>
<evidence type="ECO:0000259" key="11">
    <source>
        <dbReference type="PROSITE" id="PS50110"/>
    </source>
</evidence>
<evidence type="ECO:0000256" key="4">
    <source>
        <dbReference type="ARBA" id="ARBA00022679"/>
    </source>
</evidence>
<evidence type="ECO:0000256" key="9">
    <source>
        <dbReference type="PROSITE-ProRule" id="PRU00169"/>
    </source>
</evidence>
<dbReference type="PRINTS" id="PR00344">
    <property type="entry name" value="BCTRLSENSOR"/>
</dbReference>
<evidence type="ECO:0000256" key="3">
    <source>
        <dbReference type="ARBA" id="ARBA00022553"/>
    </source>
</evidence>
<keyword evidence="15" id="KW-1185">Reference proteome</keyword>
<dbReference type="InterPro" id="IPR036890">
    <property type="entry name" value="HATPase_C_sf"/>
</dbReference>
<comment type="caution">
    <text evidence="14">The sequence shown here is derived from an EMBL/GenBank/DDBJ whole genome shotgun (WGS) entry which is preliminary data.</text>
</comment>
<dbReference type="GO" id="GO:0000155">
    <property type="term" value="F:phosphorelay sensor kinase activity"/>
    <property type="evidence" value="ECO:0007669"/>
    <property type="project" value="InterPro"/>
</dbReference>
<dbReference type="Proteomes" id="UP000286715">
    <property type="component" value="Unassembled WGS sequence"/>
</dbReference>
<reference evidence="14 15" key="1">
    <citation type="submission" date="2018-11" db="EMBL/GenBank/DDBJ databases">
        <title>Schleiferia aggregans sp. nov., a moderately thermophilic heterotrophic bacterium isolated from microbial mats at a terrestrial hot spring.</title>
        <authorList>
            <person name="Iino T."/>
            <person name="Ohkuma M."/>
            <person name="Haruta S."/>
        </authorList>
    </citation>
    <scope>NUCLEOTIDE SEQUENCE [LARGE SCALE GENOMIC DNA]</scope>
    <source>
        <strain evidence="14 15">LA</strain>
    </source>
</reference>
<evidence type="ECO:0000259" key="12">
    <source>
        <dbReference type="PROSITE" id="PS50112"/>
    </source>
</evidence>
<evidence type="ECO:0000256" key="8">
    <source>
        <dbReference type="ARBA" id="ARBA00023012"/>
    </source>
</evidence>
<dbReference type="CDD" id="cd00082">
    <property type="entry name" value="HisKA"/>
    <property type="match status" value="1"/>
</dbReference>
<dbReference type="EC" id="2.7.13.3" evidence="2"/>
<comment type="catalytic activity">
    <reaction evidence="1">
        <text>ATP + protein L-histidine = ADP + protein N-phospho-L-histidine.</text>
        <dbReference type="EC" id="2.7.13.3"/>
    </reaction>
</comment>
<sequence length="493" mass="56463">MTTSNKLGKIKVLLVEDDDIDAMAFKRAVTRSGVDVDDVYRFKYAEEALRSLDEINPHCVFIDYQLPGIDGLTLLKEIKSRKPKLPVIVLTSQGDEKLAVEMMKAGAFDYFQKSEVNTDKISKTLLGVIRLLELEIEQENTRRQLEETEQFIQKVTQSSPYIIYVNDIEGNSNLFHNDQLREILGYTQEEVKEIGPNIFARIIDFEEYQRIRQHYLKLRHELKDGEIAENEFRLKHKDGHDVWLFTREIVFKRNKDGKVKELLGTAIDITARKKQEQELLEAKKAAEEAAKAKAEFLSTMSHEIRTPMNAIIGLTELLLRDYTFEPEVTSNLKAIKFAADNLLIIINDILDFSKIEAGKLTFEKINFSLKEKFDFLYKTFKPKAQEQGIGLYFHYDEKIPEFLNGDPYRLNQILVNLIGNAIKFTLQGEVNVSATLTKKMKNNVIVKLAVSDTGIGIPPDKIDTIFESFSQAHSNKKKNFGGTGLGLAIKKNW</sequence>
<dbReference type="AlphaFoldDB" id="A0A401XMY3"/>
<dbReference type="InterPro" id="IPR004358">
    <property type="entry name" value="Sig_transdc_His_kin-like_C"/>
</dbReference>
<organism evidence="14 15">
    <name type="scientific">Thermaurantimonas aggregans</name>
    <dbReference type="NCBI Taxonomy" id="2173829"/>
    <lineage>
        <taxon>Bacteria</taxon>
        <taxon>Pseudomonadati</taxon>
        <taxon>Bacteroidota</taxon>
        <taxon>Flavobacteriia</taxon>
        <taxon>Flavobacteriales</taxon>
        <taxon>Schleiferiaceae</taxon>
        <taxon>Thermaurantimonas</taxon>
    </lineage>
</organism>
<evidence type="ECO:0000256" key="5">
    <source>
        <dbReference type="ARBA" id="ARBA00022741"/>
    </source>
</evidence>
<dbReference type="SUPFAM" id="SSF55874">
    <property type="entry name" value="ATPase domain of HSP90 chaperone/DNA topoisomerase II/histidine kinase"/>
    <property type="match status" value="1"/>
</dbReference>
<dbReference type="PROSITE" id="PS50113">
    <property type="entry name" value="PAC"/>
    <property type="match status" value="1"/>
</dbReference>
<evidence type="ECO:0000256" key="6">
    <source>
        <dbReference type="ARBA" id="ARBA00022777"/>
    </source>
</evidence>
<feature type="domain" description="Response regulatory" evidence="11">
    <location>
        <begin position="11"/>
        <end position="128"/>
    </location>
</feature>
<keyword evidence="3 9" id="KW-0597">Phosphoprotein</keyword>
<dbReference type="SMART" id="SM00448">
    <property type="entry name" value="REC"/>
    <property type="match status" value="1"/>
</dbReference>
<dbReference type="EMBL" id="BHZE01000021">
    <property type="protein sequence ID" value="GCD78343.1"/>
    <property type="molecule type" value="Genomic_DNA"/>
</dbReference>
<dbReference type="InterPro" id="IPR001789">
    <property type="entry name" value="Sig_transdc_resp-reg_receiver"/>
</dbReference>
<dbReference type="PROSITE" id="PS50112">
    <property type="entry name" value="PAS"/>
    <property type="match status" value="1"/>
</dbReference>
<dbReference type="SUPFAM" id="SSF52172">
    <property type="entry name" value="CheY-like"/>
    <property type="match status" value="1"/>
</dbReference>
<evidence type="ECO:0000259" key="13">
    <source>
        <dbReference type="PROSITE" id="PS50113"/>
    </source>
</evidence>
<evidence type="ECO:0000313" key="15">
    <source>
        <dbReference type="Proteomes" id="UP000286715"/>
    </source>
</evidence>
<dbReference type="InterPro" id="IPR001610">
    <property type="entry name" value="PAC"/>
</dbReference>
<dbReference type="InterPro" id="IPR036097">
    <property type="entry name" value="HisK_dim/P_sf"/>
</dbReference>
<feature type="domain" description="Histidine kinase" evidence="10">
    <location>
        <begin position="299"/>
        <end position="493"/>
    </location>
</feature>
<dbReference type="Gene3D" id="3.40.50.2300">
    <property type="match status" value="1"/>
</dbReference>
<dbReference type="SUPFAM" id="SSF47384">
    <property type="entry name" value="Homodimeric domain of signal transducing histidine kinase"/>
    <property type="match status" value="1"/>
</dbReference>
<dbReference type="SUPFAM" id="SSF55785">
    <property type="entry name" value="PYP-like sensor domain (PAS domain)"/>
    <property type="match status" value="1"/>
</dbReference>
<dbReference type="RefSeq" id="WP_218019360.1">
    <property type="nucleotide sequence ID" value="NZ_BHZE01000021.1"/>
</dbReference>
<dbReference type="CDD" id="cd00130">
    <property type="entry name" value="PAS"/>
    <property type="match status" value="1"/>
</dbReference>
<keyword evidence="6" id="KW-0418">Kinase</keyword>
<keyword evidence="7" id="KW-0067">ATP-binding</keyword>